<dbReference type="SUPFAM" id="SSF82199">
    <property type="entry name" value="SET domain"/>
    <property type="match status" value="1"/>
</dbReference>
<organism evidence="3 4">
    <name type="scientific">Extremus antarcticus</name>
    <dbReference type="NCBI Taxonomy" id="702011"/>
    <lineage>
        <taxon>Eukaryota</taxon>
        <taxon>Fungi</taxon>
        <taxon>Dikarya</taxon>
        <taxon>Ascomycota</taxon>
        <taxon>Pezizomycotina</taxon>
        <taxon>Dothideomycetes</taxon>
        <taxon>Dothideomycetidae</taxon>
        <taxon>Mycosphaerellales</taxon>
        <taxon>Extremaceae</taxon>
        <taxon>Extremus</taxon>
    </lineage>
</organism>
<dbReference type="InterPro" id="IPR050869">
    <property type="entry name" value="H3K4_H4K5_MeTrfase"/>
</dbReference>
<dbReference type="Proteomes" id="UP001271007">
    <property type="component" value="Unassembled WGS sequence"/>
</dbReference>
<gene>
    <name evidence="3" type="ORF">LTR09_006631</name>
</gene>
<evidence type="ECO:0000259" key="2">
    <source>
        <dbReference type="PROSITE" id="PS50280"/>
    </source>
</evidence>
<dbReference type="GO" id="GO:0005634">
    <property type="term" value="C:nucleus"/>
    <property type="evidence" value="ECO:0007669"/>
    <property type="project" value="TreeGrafter"/>
</dbReference>
<feature type="region of interest" description="Disordered" evidence="1">
    <location>
        <begin position="1"/>
        <end position="28"/>
    </location>
</feature>
<accession>A0AAJ0DLE0</accession>
<name>A0AAJ0DLE0_9PEZI</name>
<dbReference type="PANTHER" id="PTHR12197:SF251">
    <property type="entry name" value="EG:BACR7C10.4 PROTEIN"/>
    <property type="match status" value="1"/>
</dbReference>
<feature type="domain" description="SET" evidence="2">
    <location>
        <begin position="197"/>
        <end position="423"/>
    </location>
</feature>
<proteinExistence type="predicted"/>
<dbReference type="Gene3D" id="2.170.270.10">
    <property type="entry name" value="SET domain"/>
    <property type="match status" value="1"/>
</dbReference>
<dbReference type="CDD" id="cd20071">
    <property type="entry name" value="SET_SMYD"/>
    <property type="match status" value="1"/>
</dbReference>
<reference evidence="3" key="1">
    <citation type="submission" date="2023-04" db="EMBL/GenBank/DDBJ databases">
        <title>Black Yeasts Isolated from many extreme environments.</title>
        <authorList>
            <person name="Coleine C."/>
            <person name="Stajich J.E."/>
            <person name="Selbmann L."/>
        </authorList>
    </citation>
    <scope>NUCLEOTIDE SEQUENCE</scope>
    <source>
        <strain evidence="3">CCFEE 5312</strain>
    </source>
</reference>
<dbReference type="PROSITE" id="PS50280">
    <property type="entry name" value="SET"/>
    <property type="match status" value="1"/>
</dbReference>
<dbReference type="EMBL" id="JAWDJX010000021">
    <property type="protein sequence ID" value="KAK3052421.1"/>
    <property type="molecule type" value="Genomic_DNA"/>
</dbReference>
<comment type="caution">
    <text evidence="3">The sequence shown here is derived from an EMBL/GenBank/DDBJ whole genome shotgun (WGS) entry which is preliminary data.</text>
</comment>
<dbReference type="InterPro" id="IPR046341">
    <property type="entry name" value="SET_dom_sf"/>
</dbReference>
<dbReference type="InterPro" id="IPR001214">
    <property type="entry name" value="SET_dom"/>
</dbReference>
<evidence type="ECO:0000313" key="3">
    <source>
        <dbReference type="EMBL" id="KAK3052421.1"/>
    </source>
</evidence>
<keyword evidence="4" id="KW-1185">Reference proteome</keyword>
<evidence type="ECO:0000256" key="1">
    <source>
        <dbReference type="SAM" id="MobiDB-lite"/>
    </source>
</evidence>
<dbReference type="AlphaFoldDB" id="A0AAJ0DLE0"/>
<dbReference type="PANTHER" id="PTHR12197">
    <property type="entry name" value="HISTONE-LYSINE N-METHYLTRANSFERASE SMYD"/>
    <property type="match status" value="1"/>
</dbReference>
<sequence length="493" mass="55556">MDRFVPTHHYQSTQPSGEPRAGPPPTSGELGVLIKRLRSQTEAIYRHSYDASTWLARGQTLAKLGYPELAVGDGWKAELLVSSTLNILISESATSAIALPAWKLGYRMGFWMSSAPEGGADAELRRRDEEQRDMLCQYLAQTQGKARRLMEENLCLWPELETGKYIRRRYPWMRKEYGRRDDPLVELINDEFSETGQACEVRRHAFGHGTKDTSDVLGIFATRDIAANDTILVDYTRTWGCNGPGTDGYAANLGGDQGCGNLFHPNAGLTIDLRWLRDAAGKDARCCLLVARMLLCCLEDGASHPLAHHLVARLTPNYSGQHVHYFSLLNDIALPNTFLRTQTSIDIFANRAYDTWVLFTIQARIFNNTCGNPMAECLMPLFSLFNHSCEPNVLWGMGVDHRTVTVRAARDVKEGEQLFVEYDGFMADETLEVRRRKLGKWLEGPCACTRCMREEQEKQQASERVDEKIEGAGWDISKGQLPVFPEDQLKLKN</sequence>
<dbReference type="Pfam" id="PF00856">
    <property type="entry name" value="SET"/>
    <property type="match status" value="1"/>
</dbReference>
<evidence type="ECO:0000313" key="4">
    <source>
        <dbReference type="Proteomes" id="UP001271007"/>
    </source>
</evidence>
<protein>
    <recommendedName>
        <fullName evidence="2">SET domain-containing protein</fullName>
    </recommendedName>
</protein>